<sequence length="254" mass="27482">MTDYDALPEQRQAMIHQILTETGRVIGADVARKLGVSEHTIRRDLQELARRGLCKKVYGGAISQFQQSASFETRVSQDVVEKSQVARKCAGMIKANTCVFLDAGSTYLAMVEFIPEELDLTIVTNSPQIAAALSGRTRGELILLGGKVNPLTGSTLGSDTVNQLRGMVFDQTFIGVCGLDPQAGLSAVYYEDACFKREVLSQSNEVIAAVTANKMSQVARYKVAPCEDIDVAVVSSETKITDFSGVNLHIEVAD</sequence>
<gene>
    <name evidence="6" type="ORF">JT31_13500</name>
</gene>
<dbReference type="Proteomes" id="UP000029481">
    <property type="component" value="Chromosome"/>
</dbReference>
<dbReference type="PROSITE" id="PS51000">
    <property type="entry name" value="HTH_DEOR_2"/>
    <property type="match status" value="1"/>
</dbReference>
<evidence type="ECO:0000313" key="7">
    <source>
        <dbReference type="Proteomes" id="UP000029481"/>
    </source>
</evidence>
<dbReference type="InterPro" id="IPR014036">
    <property type="entry name" value="DeoR-like_C"/>
</dbReference>
<dbReference type="SUPFAM" id="SSF46785">
    <property type="entry name" value="Winged helix' DNA-binding domain"/>
    <property type="match status" value="1"/>
</dbReference>
<evidence type="ECO:0000313" key="6">
    <source>
        <dbReference type="EMBL" id="AIR05589.1"/>
    </source>
</evidence>
<dbReference type="SMART" id="SM01134">
    <property type="entry name" value="DeoRC"/>
    <property type="match status" value="1"/>
</dbReference>
<dbReference type="RefSeq" id="WP_038477825.1">
    <property type="nucleotide sequence ID" value="NZ_CP009451.1"/>
</dbReference>
<dbReference type="InterPro" id="IPR036388">
    <property type="entry name" value="WH-like_DNA-bd_sf"/>
</dbReference>
<dbReference type="PROSITE" id="PS00894">
    <property type="entry name" value="HTH_DEOR_1"/>
    <property type="match status" value="1"/>
</dbReference>
<dbReference type="InterPro" id="IPR001034">
    <property type="entry name" value="DeoR_HTH"/>
</dbReference>
<evidence type="ECO:0000256" key="1">
    <source>
        <dbReference type="ARBA" id="ARBA00022491"/>
    </source>
</evidence>
<feature type="domain" description="HTH deoR-type" evidence="5">
    <location>
        <begin position="8"/>
        <end position="63"/>
    </location>
</feature>
<evidence type="ECO:0000256" key="3">
    <source>
        <dbReference type="ARBA" id="ARBA00023125"/>
    </source>
</evidence>
<dbReference type="PANTHER" id="PTHR30363:SF4">
    <property type="entry name" value="GLYCEROL-3-PHOSPHATE REGULON REPRESSOR"/>
    <property type="match status" value="1"/>
</dbReference>
<dbReference type="Gene3D" id="3.40.50.1360">
    <property type="match status" value="1"/>
</dbReference>
<dbReference type="Pfam" id="PF08220">
    <property type="entry name" value="HTH_DeoR"/>
    <property type="match status" value="1"/>
</dbReference>
<dbReference type="PRINTS" id="PR00037">
    <property type="entry name" value="HTHLACR"/>
</dbReference>
<evidence type="ECO:0000256" key="2">
    <source>
        <dbReference type="ARBA" id="ARBA00023015"/>
    </source>
</evidence>
<dbReference type="GO" id="GO:0003677">
    <property type="term" value="F:DNA binding"/>
    <property type="evidence" value="ECO:0007669"/>
    <property type="project" value="UniProtKB-KW"/>
</dbReference>
<dbReference type="InterPro" id="IPR018356">
    <property type="entry name" value="Tscrpt_reg_HTH_DeoR_CS"/>
</dbReference>
<dbReference type="InterPro" id="IPR050313">
    <property type="entry name" value="Carb_Metab_HTH_regulators"/>
</dbReference>
<dbReference type="GO" id="GO:0003700">
    <property type="term" value="F:DNA-binding transcription factor activity"/>
    <property type="evidence" value="ECO:0007669"/>
    <property type="project" value="InterPro"/>
</dbReference>
<keyword evidence="3" id="KW-0238">DNA-binding</keyword>
<protein>
    <submittedName>
        <fullName evidence="6">Decarboxylase</fullName>
    </submittedName>
</protein>
<dbReference type="OrthoDB" id="9814815at2"/>
<dbReference type="EMBL" id="CP009451">
    <property type="protein sequence ID" value="AIR05589.1"/>
    <property type="molecule type" value="Genomic_DNA"/>
</dbReference>
<reference evidence="6 7" key="1">
    <citation type="submission" date="2014-09" db="EMBL/GenBank/DDBJ databases">
        <title>Cedecea neteri SSMD04 Genome Sequencing.</title>
        <authorList>
            <person name="Tan J.-Y."/>
        </authorList>
    </citation>
    <scope>NUCLEOTIDE SEQUENCE [LARGE SCALE GENOMIC DNA]</scope>
    <source>
        <strain evidence="6 7">SSMD04</strain>
    </source>
</reference>
<organism evidence="6 7">
    <name type="scientific">Cedecea neteri</name>
    <dbReference type="NCBI Taxonomy" id="158822"/>
    <lineage>
        <taxon>Bacteria</taxon>
        <taxon>Pseudomonadati</taxon>
        <taxon>Pseudomonadota</taxon>
        <taxon>Gammaproteobacteria</taxon>
        <taxon>Enterobacterales</taxon>
        <taxon>Enterobacteriaceae</taxon>
        <taxon>Cedecea</taxon>
    </lineage>
</organism>
<evidence type="ECO:0000259" key="5">
    <source>
        <dbReference type="PROSITE" id="PS51000"/>
    </source>
</evidence>
<dbReference type="PANTHER" id="PTHR30363">
    <property type="entry name" value="HTH-TYPE TRANSCRIPTIONAL REGULATOR SRLR-RELATED"/>
    <property type="match status" value="1"/>
</dbReference>
<accession>A0A089Q560</accession>
<dbReference type="SUPFAM" id="SSF100950">
    <property type="entry name" value="NagB/RpiA/CoA transferase-like"/>
    <property type="match status" value="1"/>
</dbReference>
<dbReference type="InterPro" id="IPR037171">
    <property type="entry name" value="NagB/RpiA_transferase-like"/>
</dbReference>
<name>A0A089Q560_9ENTR</name>
<proteinExistence type="predicted"/>
<dbReference type="Pfam" id="PF00455">
    <property type="entry name" value="DeoRC"/>
    <property type="match status" value="1"/>
</dbReference>
<keyword evidence="1" id="KW-0678">Repressor</keyword>
<keyword evidence="4" id="KW-0804">Transcription</keyword>
<dbReference type="KEGG" id="cnt:JT31_13500"/>
<dbReference type="SMART" id="SM00420">
    <property type="entry name" value="HTH_DEOR"/>
    <property type="match status" value="1"/>
</dbReference>
<dbReference type="InterPro" id="IPR036390">
    <property type="entry name" value="WH_DNA-bd_sf"/>
</dbReference>
<dbReference type="AlphaFoldDB" id="A0A089Q560"/>
<keyword evidence="7" id="KW-1185">Reference proteome</keyword>
<keyword evidence="2" id="KW-0805">Transcription regulation</keyword>
<evidence type="ECO:0000256" key="4">
    <source>
        <dbReference type="ARBA" id="ARBA00023163"/>
    </source>
</evidence>
<dbReference type="Gene3D" id="1.10.10.10">
    <property type="entry name" value="Winged helix-like DNA-binding domain superfamily/Winged helix DNA-binding domain"/>
    <property type="match status" value="1"/>
</dbReference>